<feature type="domain" description="Glycosyl transferase family 1" evidence="2">
    <location>
        <begin position="183"/>
        <end position="316"/>
    </location>
</feature>
<gene>
    <name evidence="3" type="ORF">SAMN04487752_0943</name>
</gene>
<dbReference type="GO" id="GO:0009103">
    <property type="term" value="P:lipopolysaccharide biosynthetic process"/>
    <property type="evidence" value="ECO:0007669"/>
    <property type="project" value="TreeGrafter"/>
</dbReference>
<sequence>MKIIGYTNDSYPERRTIINGNLHPLKKMKSLNTYYPHTALKRMPLIGRNAIVYFKDIVFNDEGVDGLHLFNTVTNKKVPWISTFETYIPRTSATSFLDHKNLTKKSIKEKDRTEKYVEILAKDYCKKVISLSKNNYEMELRFLEFFPQYKNTIKKKMIQINPPQEKLMEKSEVELKVVNPILKFLFVGKDFTRKGGKEILDVFSKIKKEHHFDFELTIVSLGKSYNYAFGKYQDTEEEIQEMKNKLRNTDWINFYESLDNKKLLEMMKNSDVGLLPTWADTYGYSVLEFQASGCPVITTNVRALPEINNTTIGWMIQLPLDNSGEVDVSSINKKQTLRAHIQNSLEKIVLEILENPQQIKEKSIQSYDAVSKNHSVKGYMEKLSEIYSENF</sequence>
<dbReference type="CDD" id="cd03801">
    <property type="entry name" value="GT4_PimA-like"/>
    <property type="match status" value="1"/>
</dbReference>
<reference evidence="4" key="1">
    <citation type="submission" date="2016-10" db="EMBL/GenBank/DDBJ databases">
        <authorList>
            <person name="Varghese N."/>
            <person name="Submissions S."/>
        </authorList>
    </citation>
    <scope>NUCLEOTIDE SEQUENCE [LARGE SCALE GENOMIC DNA]</scope>
    <source>
        <strain evidence="4">MPL-11</strain>
    </source>
</reference>
<dbReference type="OrthoDB" id="9804196at2"/>
<dbReference type="Gene3D" id="3.40.50.2000">
    <property type="entry name" value="Glycogen Phosphorylase B"/>
    <property type="match status" value="1"/>
</dbReference>
<evidence type="ECO:0000313" key="4">
    <source>
        <dbReference type="Proteomes" id="UP000199481"/>
    </source>
</evidence>
<dbReference type="SUPFAM" id="SSF53756">
    <property type="entry name" value="UDP-Glycosyltransferase/glycogen phosphorylase"/>
    <property type="match status" value="1"/>
</dbReference>
<evidence type="ECO:0000313" key="3">
    <source>
        <dbReference type="EMBL" id="SDQ14413.1"/>
    </source>
</evidence>
<evidence type="ECO:0000259" key="2">
    <source>
        <dbReference type="Pfam" id="PF00534"/>
    </source>
</evidence>
<dbReference type="EMBL" id="FNJW01000008">
    <property type="protein sequence ID" value="SDQ14413.1"/>
    <property type="molecule type" value="Genomic_DNA"/>
</dbReference>
<accession>A0A1H0YH90</accession>
<dbReference type="AlphaFoldDB" id="A0A1H0YH90"/>
<proteinExistence type="predicted"/>
<organism evidence="3 4">
    <name type="scientific">Carnobacterium viridans</name>
    <dbReference type="NCBI Taxonomy" id="174587"/>
    <lineage>
        <taxon>Bacteria</taxon>
        <taxon>Bacillati</taxon>
        <taxon>Bacillota</taxon>
        <taxon>Bacilli</taxon>
        <taxon>Lactobacillales</taxon>
        <taxon>Carnobacteriaceae</taxon>
        <taxon>Carnobacterium</taxon>
    </lineage>
</organism>
<evidence type="ECO:0000256" key="1">
    <source>
        <dbReference type="ARBA" id="ARBA00022679"/>
    </source>
</evidence>
<name>A0A1H0YH90_9LACT</name>
<dbReference type="PANTHER" id="PTHR46401:SF2">
    <property type="entry name" value="GLYCOSYLTRANSFERASE WBBK-RELATED"/>
    <property type="match status" value="1"/>
</dbReference>
<protein>
    <submittedName>
        <fullName evidence="3">Glycosyltransferase involved in cell wall bisynthesis</fullName>
    </submittedName>
</protein>
<dbReference type="Pfam" id="PF00534">
    <property type="entry name" value="Glycos_transf_1"/>
    <property type="match status" value="1"/>
</dbReference>
<dbReference type="PANTHER" id="PTHR46401">
    <property type="entry name" value="GLYCOSYLTRANSFERASE WBBK-RELATED"/>
    <property type="match status" value="1"/>
</dbReference>
<dbReference type="Proteomes" id="UP000199481">
    <property type="component" value="Unassembled WGS sequence"/>
</dbReference>
<dbReference type="GO" id="GO:0016757">
    <property type="term" value="F:glycosyltransferase activity"/>
    <property type="evidence" value="ECO:0007669"/>
    <property type="project" value="InterPro"/>
</dbReference>
<keyword evidence="4" id="KW-1185">Reference proteome</keyword>
<keyword evidence="1 3" id="KW-0808">Transferase</keyword>
<dbReference type="RefSeq" id="WP_089975636.1">
    <property type="nucleotide sequence ID" value="NZ_CP084916.1"/>
</dbReference>
<dbReference type="InterPro" id="IPR001296">
    <property type="entry name" value="Glyco_trans_1"/>
</dbReference>